<name>A0A2N1J5E9_9BACT</name>
<comment type="caution">
    <text evidence="16">The sequence shown here is derived from an EMBL/GenBank/DDBJ whole genome shotgun (WGS) entry which is preliminary data.</text>
</comment>
<evidence type="ECO:0000256" key="10">
    <source>
        <dbReference type="ARBA" id="ARBA00022840"/>
    </source>
</evidence>
<keyword evidence="7 14" id="KW-0812">Transmembrane</keyword>
<keyword evidence="17" id="KW-1185">Reference proteome</keyword>
<dbReference type="InterPro" id="IPR036890">
    <property type="entry name" value="HATPase_C_sf"/>
</dbReference>
<dbReference type="InterPro" id="IPR003594">
    <property type="entry name" value="HATPase_dom"/>
</dbReference>
<keyword evidence="5" id="KW-0597">Phosphoprotein</keyword>
<dbReference type="Proteomes" id="UP000233248">
    <property type="component" value="Unassembled WGS sequence"/>
</dbReference>
<keyword evidence="11 14" id="KW-1133">Transmembrane helix</keyword>
<dbReference type="AlphaFoldDB" id="A0A2N1J5E9"/>
<protein>
    <recommendedName>
        <fullName evidence="3">histidine kinase</fullName>
        <ecNumber evidence="3">2.7.13.3</ecNumber>
    </recommendedName>
</protein>
<proteinExistence type="predicted"/>
<accession>A0A2N1J5E9</accession>
<evidence type="ECO:0000256" key="3">
    <source>
        <dbReference type="ARBA" id="ARBA00012438"/>
    </source>
</evidence>
<dbReference type="InterPro" id="IPR004358">
    <property type="entry name" value="Sig_transdc_His_kin-like_C"/>
</dbReference>
<keyword evidence="4" id="KW-1003">Cell membrane</keyword>
<dbReference type="Gene3D" id="3.30.450.20">
    <property type="entry name" value="PAS domain"/>
    <property type="match status" value="2"/>
</dbReference>
<dbReference type="PROSITE" id="PS50109">
    <property type="entry name" value="HIS_KIN"/>
    <property type="match status" value="1"/>
</dbReference>
<dbReference type="PANTHER" id="PTHR43065:SF46">
    <property type="entry name" value="C4-DICARBOXYLATE TRANSPORT SENSOR PROTEIN DCTB"/>
    <property type="match status" value="1"/>
</dbReference>
<dbReference type="Pfam" id="PF00512">
    <property type="entry name" value="HisKA"/>
    <property type="match status" value="1"/>
</dbReference>
<evidence type="ECO:0000256" key="5">
    <source>
        <dbReference type="ARBA" id="ARBA00022553"/>
    </source>
</evidence>
<dbReference type="InterPro" id="IPR036097">
    <property type="entry name" value="HisK_dim/P_sf"/>
</dbReference>
<sequence length="631" mass="74675">MIKNENRILKIIKFAPTIFILTLCIIINFYLFYEKKNTLETEKQQIKQRYINTNKELVRNEVQEILHYIKIKQKNTEIELKTVLKKRVLNAHQIALNVYNLNKHKSKEEIIKSIKSVLKGIKYGNDGYFFIYDLNGINIFHGNNKKLEGKNLLNYKDSKGNEISKDLNTIFKTKKETFYSWYWPKQDSKEYKKIGYFKKIEPLDIYVGSGKFVYDYENSIKNRILEYLNDVQYRRYGYIFVLDSQGRYLTYHNKEFLGKKISKLAFIENIDDSFEKMKTLANKGGFLTYLHSDKPKTIQKEVRKISYVKGFKPWNWIIGTGFYMDDFYKELNKKEQILEEKYEEEIHTLYKITIISTIILLIVSLYISKIIERIFLKYKTKIEYQLENSRKKDNLIAYQSKMASMGEMIGNIAHQWRQPLSSISTAATGIKMQKELGVLTDKYEIKSLDAINNSVQYLSKTIDDFRNFFKNNKTKTEFSIEESFDKTLKLVSAQYKNKDIEIVNEIEDYKIYSLQNELVQVLINILNNARDELIKQDFRRLIFIKTKKFENKAIIIIKDNANGIDEEIKQKIFEPYFTTKSKQNGTGIGLYMSKEIVCKHLKGTLEVTNEEYEYEGQNYKGACFKITLPID</sequence>
<dbReference type="InterPro" id="IPR004010">
    <property type="entry name" value="Double_Cache_2"/>
</dbReference>
<evidence type="ECO:0000313" key="17">
    <source>
        <dbReference type="Proteomes" id="UP000233248"/>
    </source>
</evidence>
<dbReference type="EMBL" id="NXIF01000010">
    <property type="protein sequence ID" value="PKI81692.1"/>
    <property type="molecule type" value="Genomic_DNA"/>
</dbReference>
<dbReference type="OrthoDB" id="5349109at2"/>
<keyword evidence="10" id="KW-0067">ATP-binding</keyword>
<dbReference type="InterPro" id="IPR005467">
    <property type="entry name" value="His_kinase_dom"/>
</dbReference>
<keyword evidence="6" id="KW-0808">Transferase</keyword>
<organism evidence="16 17">
    <name type="scientific">Malaciobacter halophilus</name>
    <dbReference type="NCBI Taxonomy" id="197482"/>
    <lineage>
        <taxon>Bacteria</taxon>
        <taxon>Pseudomonadati</taxon>
        <taxon>Campylobacterota</taxon>
        <taxon>Epsilonproteobacteria</taxon>
        <taxon>Campylobacterales</taxon>
        <taxon>Arcobacteraceae</taxon>
        <taxon>Malaciobacter</taxon>
    </lineage>
</organism>
<evidence type="ECO:0000256" key="14">
    <source>
        <dbReference type="SAM" id="Phobius"/>
    </source>
</evidence>
<dbReference type="CDD" id="cd18774">
    <property type="entry name" value="PDC2_HK_sensor"/>
    <property type="match status" value="2"/>
</dbReference>
<dbReference type="EC" id="2.7.13.3" evidence="3"/>
<dbReference type="KEGG" id="ahs:AHALO_1999"/>
<evidence type="ECO:0000256" key="12">
    <source>
        <dbReference type="ARBA" id="ARBA00023012"/>
    </source>
</evidence>
<gene>
    <name evidence="16" type="ORF">CP960_03080</name>
</gene>
<keyword evidence="8" id="KW-0547">Nucleotide-binding</keyword>
<comment type="subcellular location">
    <subcellularLocation>
        <location evidence="2">Cell membrane</location>
        <topology evidence="2">Multi-pass membrane protein</topology>
    </subcellularLocation>
</comment>
<feature type="domain" description="Histidine kinase" evidence="15">
    <location>
        <begin position="411"/>
        <end position="631"/>
    </location>
</feature>
<dbReference type="InterPro" id="IPR003661">
    <property type="entry name" value="HisK_dim/P_dom"/>
</dbReference>
<evidence type="ECO:0000256" key="9">
    <source>
        <dbReference type="ARBA" id="ARBA00022777"/>
    </source>
</evidence>
<dbReference type="SUPFAM" id="SSF47384">
    <property type="entry name" value="Homodimeric domain of signal transducing histidine kinase"/>
    <property type="match status" value="1"/>
</dbReference>
<evidence type="ECO:0000256" key="6">
    <source>
        <dbReference type="ARBA" id="ARBA00022679"/>
    </source>
</evidence>
<evidence type="ECO:0000256" key="7">
    <source>
        <dbReference type="ARBA" id="ARBA00022692"/>
    </source>
</evidence>
<keyword evidence="12" id="KW-0902">Two-component regulatory system</keyword>
<evidence type="ECO:0000256" key="13">
    <source>
        <dbReference type="ARBA" id="ARBA00023136"/>
    </source>
</evidence>
<evidence type="ECO:0000313" key="16">
    <source>
        <dbReference type="EMBL" id="PKI81692.1"/>
    </source>
</evidence>
<feature type="transmembrane region" description="Helical" evidence="14">
    <location>
        <begin position="12"/>
        <end position="33"/>
    </location>
</feature>
<evidence type="ECO:0000256" key="1">
    <source>
        <dbReference type="ARBA" id="ARBA00000085"/>
    </source>
</evidence>
<dbReference type="Pfam" id="PF02518">
    <property type="entry name" value="HATPase_c"/>
    <property type="match status" value="1"/>
</dbReference>
<dbReference type="SUPFAM" id="SSF55874">
    <property type="entry name" value="ATPase domain of HSP90 chaperone/DNA topoisomerase II/histidine kinase"/>
    <property type="match status" value="1"/>
</dbReference>
<dbReference type="CDD" id="cd00082">
    <property type="entry name" value="HisKA"/>
    <property type="match status" value="1"/>
</dbReference>
<evidence type="ECO:0000256" key="8">
    <source>
        <dbReference type="ARBA" id="ARBA00022741"/>
    </source>
</evidence>
<keyword evidence="9 16" id="KW-0418">Kinase</keyword>
<dbReference type="GO" id="GO:0000155">
    <property type="term" value="F:phosphorelay sensor kinase activity"/>
    <property type="evidence" value="ECO:0007669"/>
    <property type="project" value="InterPro"/>
</dbReference>
<dbReference type="InterPro" id="IPR033480">
    <property type="entry name" value="sCache_2"/>
</dbReference>
<dbReference type="PRINTS" id="PR00344">
    <property type="entry name" value="BCTRLSENSOR"/>
</dbReference>
<dbReference type="SMART" id="SM00388">
    <property type="entry name" value="HisKA"/>
    <property type="match status" value="1"/>
</dbReference>
<evidence type="ECO:0000256" key="2">
    <source>
        <dbReference type="ARBA" id="ARBA00004651"/>
    </source>
</evidence>
<dbReference type="SMART" id="SM00387">
    <property type="entry name" value="HATPase_c"/>
    <property type="match status" value="1"/>
</dbReference>
<comment type="catalytic activity">
    <reaction evidence="1">
        <text>ATP + protein L-histidine = ADP + protein N-phospho-L-histidine.</text>
        <dbReference type="EC" id="2.7.13.3"/>
    </reaction>
</comment>
<dbReference type="PANTHER" id="PTHR43065">
    <property type="entry name" value="SENSOR HISTIDINE KINASE"/>
    <property type="match status" value="1"/>
</dbReference>
<dbReference type="GO" id="GO:0005886">
    <property type="term" value="C:plasma membrane"/>
    <property type="evidence" value="ECO:0007669"/>
    <property type="project" value="UniProtKB-SubCell"/>
</dbReference>
<dbReference type="RefSeq" id="WP_101183770.1">
    <property type="nucleotide sequence ID" value="NZ_CP031218.1"/>
</dbReference>
<keyword evidence="13 14" id="KW-0472">Membrane</keyword>
<dbReference type="Pfam" id="PF08269">
    <property type="entry name" value="dCache_2"/>
    <property type="match status" value="1"/>
</dbReference>
<reference evidence="16 17" key="1">
    <citation type="submission" date="2017-09" db="EMBL/GenBank/DDBJ databases">
        <title>Genomics of the genus Arcobacter.</title>
        <authorList>
            <person name="Perez-Cataluna A."/>
            <person name="Figueras M.J."/>
            <person name="Salas-Masso N."/>
        </authorList>
    </citation>
    <scope>NUCLEOTIDE SEQUENCE [LARGE SCALE GENOMIC DNA]</scope>
    <source>
        <strain evidence="16 17">DSM 18005</strain>
    </source>
</reference>
<dbReference type="GO" id="GO:0005524">
    <property type="term" value="F:ATP binding"/>
    <property type="evidence" value="ECO:0007669"/>
    <property type="project" value="UniProtKB-KW"/>
</dbReference>
<dbReference type="SMART" id="SM01049">
    <property type="entry name" value="Cache_2"/>
    <property type="match status" value="1"/>
</dbReference>
<dbReference type="Gene3D" id="3.30.565.10">
    <property type="entry name" value="Histidine kinase-like ATPase, C-terminal domain"/>
    <property type="match status" value="1"/>
</dbReference>
<evidence type="ECO:0000256" key="11">
    <source>
        <dbReference type="ARBA" id="ARBA00022989"/>
    </source>
</evidence>
<dbReference type="Gene3D" id="1.10.287.130">
    <property type="match status" value="1"/>
</dbReference>
<evidence type="ECO:0000256" key="4">
    <source>
        <dbReference type="ARBA" id="ARBA00022475"/>
    </source>
</evidence>
<evidence type="ECO:0000259" key="15">
    <source>
        <dbReference type="PROSITE" id="PS50109"/>
    </source>
</evidence>